<evidence type="ECO:0000259" key="1">
    <source>
        <dbReference type="SMART" id="SM01118"/>
    </source>
</evidence>
<dbReference type="InterPro" id="IPR012042">
    <property type="entry name" value="NeuTTM/CthTTM-like"/>
</dbReference>
<sequence length="215" mass="24437">MDSLDQLDHFDHFEYERRFFCESIPSEILADEAPTLIVQSYYVHQDNYALRVRLNAKNVRLDMAEDTDPISVLARYRDSFTEATLTAKGPAVGGTRYELENSIDPDVAAELVFRGGKAIIKNRYSIWQGEDGWKIDLFGADNYPLIVAEVERHNPVTNLVIPSFCTTEITDQARFSNDGLAGKPFSAWKDDFAAELEEVGPLFLDSFGENRREEE</sequence>
<dbReference type="EMBL" id="MWWT01000001">
    <property type="protein sequence ID" value="OZG55028.1"/>
    <property type="molecule type" value="Genomic_DNA"/>
</dbReference>
<proteinExistence type="predicted"/>
<dbReference type="RefSeq" id="WP_094726118.1">
    <property type="nucleotide sequence ID" value="NZ_JBHLWS010000002.1"/>
</dbReference>
<feature type="domain" description="CYTH" evidence="1">
    <location>
        <begin position="12"/>
        <end position="182"/>
    </location>
</feature>
<evidence type="ECO:0000313" key="2">
    <source>
        <dbReference type="EMBL" id="OZG55028.1"/>
    </source>
</evidence>
<reference evidence="2 3" key="1">
    <citation type="journal article" date="2017" name="BMC Genomics">
        <title>Comparative genomic and phylogenomic analyses of the Bifidobacteriaceae family.</title>
        <authorList>
            <person name="Lugli G.A."/>
            <person name="Milani C."/>
            <person name="Turroni F."/>
            <person name="Duranti S."/>
            <person name="Mancabelli L."/>
            <person name="Mangifesta M."/>
            <person name="Ferrario C."/>
            <person name="Modesto M."/>
            <person name="Mattarelli P."/>
            <person name="Jiri K."/>
            <person name="van Sinderen D."/>
            <person name="Ventura M."/>
        </authorList>
    </citation>
    <scope>NUCLEOTIDE SEQUENCE [LARGE SCALE GENOMIC DNA]</scope>
    <source>
        <strain evidence="2 3">DSM 24762</strain>
    </source>
</reference>
<gene>
    <name evidence="2" type="ORF">ALMA_0353</name>
</gene>
<dbReference type="SUPFAM" id="SSF55154">
    <property type="entry name" value="CYTH-like phosphatases"/>
    <property type="match status" value="1"/>
</dbReference>
<dbReference type="AlphaFoldDB" id="A0A261F7G0"/>
<organism evidence="2 3">
    <name type="scientific">Alloscardovia macacae</name>
    <dbReference type="NCBI Taxonomy" id="1160091"/>
    <lineage>
        <taxon>Bacteria</taxon>
        <taxon>Bacillati</taxon>
        <taxon>Actinomycetota</taxon>
        <taxon>Actinomycetes</taxon>
        <taxon>Bifidobacteriales</taxon>
        <taxon>Bifidobacteriaceae</taxon>
        <taxon>Alloscardovia</taxon>
    </lineage>
</organism>
<dbReference type="InterPro" id="IPR033469">
    <property type="entry name" value="CYTH-like_dom_sf"/>
</dbReference>
<dbReference type="Gene3D" id="2.40.320.10">
    <property type="entry name" value="Hypothetical Protein Pfu-838710-001"/>
    <property type="match status" value="1"/>
</dbReference>
<protein>
    <submittedName>
        <fullName evidence="2">Adenylate cyclase</fullName>
    </submittedName>
</protein>
<evidence type="ECO:0000313" key="3">
    <source>
        <dbReference type="Proteomes" id="UP000243657"/>
    </source>
</evidence>
<dbReference type="PANTHER" id="PTHR40114:SF1">
    <property type="entry name" value="SLR0698 PROTEIN"/>
    <property type="match status" value="1"/>
</dbReference>
<keyword evidence="3" id="KW-1185">Reference proteome</keyword>
<dbReference type="SMART" id="SM01118">
    <property type="entry name" value="CYTH"/>
    <property type="match status" value="1"/>
</dbReference>
<dbReference type="InterPro" id="IPR023577">
    <property type="entry name" value="CYTH_domain"/>
</dbReference>
<dbReference type="Proteomes" id="UP000243657">
    <property type="component" value="Unassembled WGS sequence"/>
</dbReference>
<name>A0A261F7G0_9BIFI</name>
<dbReference type="PANTHER" id="PTHR40114">
    <property type="entry name" value="SLR0698 PROTEIN"/>
    <property type="match status" value="1"/>
</dbReference>
<comment type="caution">
    <text evidence="2">The sequence shown here is derived from an EMBL/GenBank/DDBJ whole genome shotgun (WGS) entry which is preliminary data.</text>
</comment>
<accession>A0A261F7G0</accession>